<keyword evidence="6" id="KW-0479">Metal-binding</keyword>
<keyword evidence="5" id="KW-0496">Mitochondrion</keyword>
<dbReference type="PROSITE" id="PS50305">
    <property type="entry name" value="SIRTUIN"/>
    <property type="match status" value="1"/>
</dbReference>
<comment type="subcellular location">
    <subcellularLocation>
        <location evidence="1">Mitochondrion</location>
    </subcellularLocation>
</comment>
<feature type="binding site" evidence="6">
    <location>
        <position position="62"/>
    </location>
    <ligand>
        <name>Zn(2+)</name>
        <dbReference type="ChEBI" id="CHEBI:29105"/>
    </ligand>
</feature>
<dbReference type="GO" id="GO:0046872">
    <property type="term" value="F:metal ion binding"/>
    <property type="evidence" value="ECO:0007669"/>
    <property type="project" value="UniProtKB-KW"/>
</dbReference>
<gene>
    <name evidence="8" type="ORF">F5147DRAFT_587463</name>
</gene>
<dbReference type="GO" id="GO:0005634">
    <property type="term" value="C:nucleus"/>
    <property type="evidence" value="ECO:0007669"/>
    <property type="project" value="TreeGrafter"/>
</dbReference>
<dbReference type="InterPro" id="IPR026590">
    <property type="entry name" value="Ssirtuin_cat_dom"/>
</dbReference>
<proteinExistence type="inferred from homology"/>
<feature type="domain" description="Deacetylase sirtuin-type" evidence="7">
    <location>
        <begin position="1"/>
        <end position="205"/>
    </location>
</feature>
<feature type="non-terminal residue" evidence="8">
    <location>
        <position position="1"/>
    </location>
</feature>
<dbReference type="GO" id="GO:1990414">
    <property type="term" value="P:replication-born double-strand break repair via sister chromatid exchange"/>
    <property type="evidence" value="ECO:0007669"/>
    <property type="project" value="TreeGrafter"/>
</dbReference>
<dbReference type="GO" id="GO:0005739">
    <property type="term" value="C:mitochondrion"/>
    <property type="evidence" value="ECO:0007669"/>
    <property type="project" value="UniProtKB-SubCell"/>
</dbReference>
<comment type="similarity">
    <text evidence="2">Belongs to the sirtuin family. Class I subfamily.</text>
</comment>
<dbReference type="GO" id="GO:0006282">
    <property type="term" value="P:regulation of DNA repair"/>
    <property type="evidence" value="ECO:0007669"/>
    <property type="project" value="TreeGrafter"/>
</dbReference>
<dbReference type="RefSeq" id="XP_041285685.1">
    <property type="nucleotide sequence ID" value="XM_041431995.1"/>
</dbReference>
<dbReference type="InterPro" id="IPR050134">
    <property type="entry name" value="NAD-dep_sirtuin_deacylases"/>
</dbReference>
<dbReference type="GO" id="GO:0031934">
    <property type="term" value="C:mating-type region heterochromatin"/>
    <property type="evidence" value="ECO:0007669"/>
    <property type="project" value="TreeGrafter"/>
</dbReference>
<evidence type="ECO:0000256" key="6">
    <source>
        <dbReference type="PROSITE-ProRule" id="PRU00236"/>
    </source>
</evidence>
<dbReference type="InterPro" id="IPR003000">
    <property type="entry name" value="Sirtuin"/>
</dbReference>
<evidence type="ECO:0000313" key="8">
    <source>
        <dbReference type="EMBL" id="KAG2088837.1"/>
    </source>
</evidence>
<feature type="binding site" evidence="6">
    <location>
        <position position="86"/>
    </location>
    <ligand>
        <name>Zn(2+)</name>
        <dbReference type="ChEBI" id="CHEBI:29105"/>
    </ligand>
</feature>
<dbReference type="AlphaFoldDB" id="A0A9P7JM73"/>
<evidence type="ECO:0000256" key="1">
    <source>
        <dbReference type="ARBA" id="ARBA00004173"/>
    </source>
</evidence>
<dbReference type="PANTHER" id="PTHR11085">
    <property type="entry name" value="NAD-DEPENDENT PROTEIN DEACYLASE SIRTUIN-5, MITOCHONDRIAL-RELATED"/>
    <property type="match status" value="1"/>
</dbReference>
<keyword evidence="6" id="KW-0862">Zinc</keyword>
<dbReference type="EMBL" id="JABBWM010000117">
    <property type="protein sequence ID" value="KAG2088837.1"/>
    <property type="molecule type" value="Genomic_DNA"/>
</dbReference>
<dbReference type="PANTHER" id="PTHR11085:SF15">
    <property type="entry name" value="NAD-DEPENDENT HISTONE DEACETYLASE HST4"/>
    <property type="match status" value="1"/>
</dbReference>
<feature type="binding site" evidence="6">
    <location>
        <position position="89"/>
    </location>
    <ligand>
        <name>Zn(2+)</name>
        <dbReference type="ChEBI" id="CHEBI:29105"/>
    </ligand>
</feature>
<dbReference type="GO" id="GO:0000122">
    <property type="term" value="P:negative regulation of transcription by RNA polymerase II"/>
    <property type="evidence" value="ECO:0007669"/>
    <property type="project" value="TreeGrafter"/>
</dbReference>
<evidence type="ECO:0000259" key="7">
    <source>
        <dbReference type="PROSITE" id="PS50305"/>
    </source>
</evidence>
<evidence type="ECO:0000256" key="2">
    <source>
        <dbReference type="ARBA" id="ARBA00006924"/>
    </source>
</evidence>
<dbReference type="OrthoDB" id="2681837at2759"/>
<dbReference type="GO" id="GO:0017136">
    <property type="term" value="F:histone deacetylase activity, NAD-dependent"/>
    <property type="evidence" value="ECO:0007669"/>
    <property type="project" value="TreeGrafter"/>
</dbReference>
<accession>A0A9P7JM73</accession>
<sequence>FYQAIHALDRRGHLLRVYTQNIDAMEKTAGMLSYGVPDTDRLGHPDCPRCVPLLGRLDQMTCTLCHTVVPSSAFLDELAQDGFPVCVRCTSHTTSRHRGIWRPNVVVSDQKQPTLELVLSEDEKLVDVLLAVGVRQDTHDNLSGFIAQLSQAVQSRARDRKLTSILINSEAPAPERPEMLGLFQVCLELDLQNFFASIVEVAYQEAVIDSNSNTMLISRYANEDEDCPERELFLSLPPWHFPSP</sequence>
<evidence type="ECO:0000256" key="5">
    <source>
        <dbReference type="ARBA" id="ARBA00023128"/>
    </source>
</evidence>
<keyword evidence="9" id="KW-1185">Reference proteome</keyword>
<name>A0A9P7JM73_9AGAM</name>
<dbReference type="GO" id="GO:0070403">
    <property type="term" value="F:NAD+ binding"/>
    <property type="evidence" value="ECO:0007669"/>
    <property type="project" value="InterPro"/>
</dbReference>
<dbReference type="GO" id="GO:0031508">
    <property type="term" value="P:pericentric heterochromatin formation"/>
    <property type="evidence" value="ECO:0007669"/>
    <property type="project" value="TreeGrafter"/>
</dbReference>
<comment type="caution">
    <text evidence="8">The sequence shown here is derived from an EMBL/GenBank/DDBJ whole genome shotgun (WGS) entry which is preliminary data.</text>
</comment>
<dbReference type="InterPro" id="IPR029035">
    <property type="entry name" value="DHS-like_NAD/FAD-binding_dom"/>
</dbReference>
<dbReference type="GeneID" id="64694254"/>
<dbReference type="Gene3D" id="3.40.50.1220">
    <property type="entry name" value="TPP-binding domain"/>
    <property type="match status" value="1"/>
</dbReference>
<keyword evidence="3" id="KW-0808">Transferase</keyword>
<dbReference type="SUPFAM" id="SSF52467">
    <property type="entry name" value="DHS-like NAD/FAD-binding domain"/>
    <property type="match status" value="1"/>
</dbReference>
<evidence type="ECO:0000313" key="9">
    <source>
        <dbReference type="Proteomes" id="UP000823399"/>
    </source>
</evidence>
<reference evidence="8" key="1">
    <citation type="journal article" date="2020" name="New Phytol.">
        <title>Comparative genomics reveals dynamic genome evolution in host specialist ectomycorrhizal fungi.</title>
        <authorList>
            <person name="Lofgren L.A."/>
            <person name="Nguyen N.H."/>
            <person name="Vilgalys R."/>
            <person name="Ruytinx J."/>
            <person name="Liao H.L."/>
            <person name="Branco S."/>
            <person name="Kuo A."/>
            <person name="LaButti K."/>
            <person name="Lipzen A."/>
            <person name="Andreopoulos W."/>
            <person name="Pangilinan J."/>
            <person name="Riley R."/>
            <person name="Hundley H."/>
            <person name="Na H."/>
            <person name="Barry K."/>
            <person name="Grigoriev I.V."/>
            <person name="Stajich J.E."/>
            <person name="Kennedy P.G."/>
        </authorList>
    </citation>
    <scope>NUCLEOTIDE SEQUENCE</scope>
    <source>
        <strain evidence="8">FC423</strain>
    </source>
</reference>
<feature type="binding site" evidence="6">
    <location>
        <position position="65"/>
    </location>
    <ligand>
        <name>Zn(2+)</name>
        <dbReference type="ChEBI" id="CHEBI:29105"/>
    </ligand>
</feature>
<dbReference type="Proteomes" id="UP000823399">
    <property type="component" value="Unassembled WGS sequence"/>
</dbReference>
<organism evidence="8 9">
    <name type="scientific">Suillus discolor</name>
    <dbReference type="NCBI Taxonomy" id="1912936"/>
    <lineage>
        <taxon>Eukaryota</taxon>
        <taxon>Fungi</taxon>
        <taxon>Dikarya</taxon>
        <taxon>Basidiomycota</taxon>
        <taxon>Agaricomycotina</taxon>
        <taxon>Agaricomycetes</taxon>
        <taxon>Agaricomycetidae</taxon>
        <taxon>Boletales</taxon>
        <taxon>Suillineae</taxon>
        <taxon>Suillaceae</taxon>
        <taxon>Suillus</taxon>
    </lineage>
</organism>
<keyword evidence="4" id="KW-0520">NAD</keyword>
<protein>
    <recommendedName>
        <fullName evidence="7">Deacetylase sirtuin-type domain-containing protein</fullName>
    </recommendedName>
</protein>
<evidence type="ECO:0000256" key="4">
    <source>
        <dbReference type="ARBA" id="ARBA00023027"/>
    </source>
</evidence>
<comment type="caution">
    <text evidence="6">Lacks conserved residue(s) required for the propagation of feature annotation.</text>
</comment>
<evidence type="ECO:0000256" key="3">
    <source>
        <dbReference type="ARBA" id="ARBA00022679"/>
    </source>
</evidence>
<dbReference type="Pfam" id="PF02146">
    <property type="entry name" value="SIR2"/>
    <property type="match status" value="1"/>
</dbReference>